<organism evidence="2 3">
    <name type="scientific">Fusobacterium mortiferum</name>
    <dbReference type="NCBI Taxonomy" id="850"/>
    <lineage>
        <taxon>Bacteria</taxon>
        <taxon>Fusobacteriati</taxon>
        <taxon>Fusobacteriota</taxon>
        <taxon>Fusobacteriia</taxon>
        <taxon>Fusobacteriales</taxon>
        <taxon>Fusobacteriaceae</taxon>
        <taxon>Fusobacterium</taxon>
    </lineage>
</organism>
<name>A0A414Q2M8_FUSMR</name>
<dbReference type="Proteomes" id="UP000284676">
    <property type="component" value="Unassembled WGS sequence"/>
</dbReference>
<dbReference type="EMBL" id="QRHL01000001">
    <property type="protein sequence ID" value="RHF75066.1"/>
    <property type="molecule type" value="Genomic_DNA"/>
</dbReference>
<dbReference type="NCBIfam" id="TIGR01671">
    <property type="entry name" value="phage_TIGR01671"/>
    <property type="match status" value="1"/>
</dbReference>
<dbReference type="InterPro" id="IPR019096">
    <property type="entry name" value="YopX_protein"/>
</dbReference>
<accession>A0A414Q2M8</accession>
<evidence type="ECO:0000313" key="3">
    <source>
        <dbReference type="Proteomes" id="UP000284676"/>
    </source>
</evidence>
<reference evidence="2 3" key="1">
    <citation type="submission" date="2018-08" db="EMBL/GenBank/DDBJ databases">
        <title>A genome reference for cultivated species of the human gut microbiota.</title>
        <authorList>
            <person name="Zou Y."/>
            <person name="Xue W."/>
            <person name="Luo G."/>
        </authorList>
    </citation>
    <scope>NUCLEOTIDE SEQUENCE [LARGE SCALE GENOMIC DNA]</scope>
    <source>
        <strain evidence="2 3">AM25-1</strain>
    </source>
</reference>
<dbReference type="SUPFAM" id="SSF159006">
    <property type="entry name" value="YopX-like"/>
    <property type="match status" value="1"/>
</dbReference>
<sequence length="192" mass="22533">MRDLQFRGFDLETKSWHYGYYIKHIDSTPCIFSSEAEWEKWHEEHTEYLIAFDGFSDWWMPRGIKVANKIDPKSLGQDSGWRDKNCKSIYEGDILKIETEDGETAVVICKYGKIKRKLLPELDLIPTLEELLNSIYKSPVVEIDGFYFEREDGTNTYPIVCNHLGKHDCLSMEIIGNVYENKDLVKEFFEVD</sequence>
<protein>
    <recommendedName>
        <fullName evidence="1">YopX protein domain-containing protein</fullName>
    </recommendedName>
</protein>
<comment type="caution">
    <text evidence="2">The sequence shown here is derived from an EMBL/GenBank/DDBJ whole genome shotgun (WGS) entry which is preliminary data.</text>
</comment>
<dbReference type="Gene3D" id="2.30.30.290">
    <property type="entry name" value="YopX-like domains"/>
    <property type="match status" value="1"/>
</dbReference>
<dbReference type="InterPro" id="IPR010024">
    <property type="entry name" value="CHP16711"/>
</dbReference>
<dbReference type="RefSeq" id="WP_118233930.1">
    <property type="nucleotide sequence ID" value="NZ_JADYUV010000017.1"/>
</dbReference>
<feature type="domain" description="YopX protein" evidence="1">
    <location>
        <begin position="5"/>
        <end position="185"/>
    </location>
</feature>
<gene>
    <name evidence="2" type="ORF">DW663_01350</name>
</gene>
<evidence type="ECO:0000259" key="1">
    <source>
        <dbReference type="Pfam" id="PF09643"/>
    </source>
</evidence>
<proteinExistence type="predicted"/>
<evidence type="ECO:0000313" key="2">
    <source>
        <dbReference type="EMBL" id="RHF75066.1"/>
    </source>
</evidence>
<dbReference type="Pfam" id="PF09643">
    <property type="entry name" value="YopX"/>
    <property type="match status" value="1"/>
</dbReference>
<dbReference type="InterPro" id="IPR023385">
    <property type="entry name" value="YopX-like_C"/>
</dbReference>
<dbReference type="AlphaFoldDB" id="A0A414Q2M8"/>